<name>A0ABW3GKW1_9FLAO</name>
<organism evidence="3 4">
    <name type="scientific">Psychroflexus salinarum</name>
    <dbReference type="NCBI Taxonomy" id="546024"/>
    <lineage>
        <taxon>Bacteria</taxon>
        <taxon>Pseudomonadati</taxon>
        <taxon>Bacteroidota</taxon>
        <taxon>Flavobacteriia</taxon>
        <taxon>Flavobacteriales</taxon>
        <taxon>Flavobacteriaceae</taxon>
        <taxon>Psychroflexus</taxon>
    </lineage>
</organism>
<dbReference type="InterPro" id="IPR025665">
    <property type="entry name" value="Beta-barrel_OMP_2"/>
</dbReference>
<evidence type="ECO:0000259" key="2">
    <source>
        <dbReference type="Pfam" id="PF13568"/>
    </source>
</evidence>
<dbReference type="Pfam" id="PF13568">
    <property type="entry name" value="OMP_b-brl_2"/>
    <property type="match status" value="1"/>
</dbReference>
<gene>
    <name evidence="3" type="ORF">ACFQ0R_00505</name>
</gene>
<dbReference type="Proteomes" id="UP001597049">
    <property type="component" value="Unassembled WGS sequence"/>
</dbReference>
<evidence type="ECO:0000313" key="4">
    <source>
        <dbReference type="Proteomes" id="UP001597049"/>
    </source>
</evidence>
<keyword evidence="4" id="KW-1185">Reference proteome</keyword>
<feature type="domain" description="Outer membrane protein beta-barrel" evidence="2">
    <location>
        <begin position="30"/>
        <end position="204"/>
    </location>
</feature>
<dbReference type="RefSeq" id="WP_379656409.1">
    <property type="nucleotide sequence ID" value="NZ_JBHTIV010000002.1"/>
</dbReference>
<protein>
    <submittedName>
        <fullName evidence="3">Porin family protein</fullName>
    </submittedName>
</protein>
<accession>A0ABW3GKW1</accession>
<evidence type="ECO:0000313" key="3">
    <source>
        <dbReference type="EMBL" id="MFD0931068.1"/>
    </source>
</evidence>
<keyword evidence="1" id="KW-0732">Signal</keyword>
<feature type="chain" id="PRO_5046714902" evidence="1">
    <location>
        <begin position="19"/>
        <end position="234"/>
    </location>
</feature>
<reference evidence="4" key="1">
    <citation type="journal article" date="2019" name="Int. J. Syst. Evol. Microbiol.">
        <title>The Global Catalogue of Microorganisms (GCM) 10K type strain sequencing project: providing services to taxonomists for standard genome sequencing and annotation.</title>
        <authorList>
            <consortium name="The Broad Institute Genomics Platform"/>
            <consortium name="The Broad Institute Genome Sequencing Center for Infectious Disease"/>
            <person name="Wu L."/>
            <person name="Ma J."/>
        </authorList>
    </citation>
    <scope>NUCLEOTIDE SEQUENCE [LARGE SCALE GENOMIC DNA]</scope>
    <source>
        <strain evidence="4">CCUG 56752</strain>
    </source>
</reference>
<feature type="signal peptide" evidence="1">
    <location>
        <begin position="1"/>
        <end position="18"/>
    </location>
</feature>
<dbReference type="EMBL" id="JBHTIV010000002">
    <property type="protein sequence ID" value="MFD0931068.1"/>
    <property type="molecule type" value="Genomic_DNA"/>
</dbReference>
<proteinExistence type="predicted"/>
<evidence type="ECO:0000256" key="1">
    <source>
        <dbReference type="SAM" id="SignalP"/>
    </source>
</evidence>
<comment type="caution">
    <text evidence="3">The sequence shown here is derived from an EMBL/GenBank/DDBJ whole genome shotgun (WGS) entry which is preliminary data.</text>
</comment>
<sequence length="234" mass="27147">MRLFFIFIFFLGFNLSHAQLFDKEKVLNKENIDKKRWSWGYFLGFNAYDFQIKYNNTFNEQTNNDLEVGKNPSFNVGLIGNLRINEYLDLRLEPGVVFANRTLTFPDVAESNSVRDVNSSYIHIPLLLKFSAKRINNFKPFVVGGASISTNLSSNEDNPQDNTAGQFRMKTQNYYYEVGFGVDFYFEYFKFTPSLRGVFGMGNELVRDEDPNSPYTSNIESVKTRGIFINFTFQ</sequence>